<feature type="transmembrane region" description="Helical" evidence="1">
    <location>
        <begin position="6"/>
        <end position="24"/>
    </location>
</feature>
<protein>
    <recommendedName>
        <fullName evidence="4">PrsW family intramembrane metalloprotease</fullName>
    </recommendedName>
</protein>
<dbReference type="Pfam" id="PF13367">
    <property type="entry name" value="PrsW-protease"/>
    <property type="match status" value="1"/>
</dbReference>
<keyword evidence="1" id="KW-0812">Transmembrane</keyword>
<dbReference type="PANTHER" id="PTHR36844">
    <property type="entry name" value="PROTEASE PRSW"/>
    <property type="match status" value="1"/>
</dbReference>
<dbReference type="PANTHER" id="PTHR36844:SF1">
    <property type="entry name" value="PROTEASE PRSW"/>
    <property type="match status" value="1"/>
</dbReference>
<dbReference type="InterPro" id="IPR026898">
    <property type="entry name" value="PrsW"/>
</dbReference>
<feature type="transmembrane region" description="Helical" evidence="1">
    <location>
        <begin position="36"/>
        <end position="58"/>
    </location>
</feature>
<evidence type="ECO:0000313" key="2">
    <source>
        <dbReference type="EMBL" id="KPK73582.1"/>
    </source>
</evidence>
<sequence>MIVIIILLLIALSPCLFFLWYFYHRDKYDPEPKKKILTIYLAGAIMVIPAAVLEMLLIEGLNHVTTGFLNIFVMSFIIIAPIEELTKFLIVKRW</sequence>
<feature type="non-terminal residue" evidence="2">
    <location>
        <position position="94"/>
    </location>
</feature>
<dbReference type="AlphaFoldDB" id="A0A0S8GKY6"/>
<feature type="transmembrane region" description="Helical" evidence="1">
    <location>
        <begin position="64"/>
        <end position="82"/>
    </location>
</feature>
<evidence type="ECO:0000313" key="3">
    <source>
        <dbReference type="Proteomes" id="UP000051096"/>
    </source>
</evidence>
<evidence type="ECO:0008006" key="4">
    <source>
        <dbReference type="Google" id="ProtNLM"/>
    </source>
</evidence>
<dbReference type="GO" id="GO:0008233">
    <property type="term" value="F:peptidase activity"/>
    <property type="evidence" value="ECO:0007669"/>
    <property type="project" value="InterPro"/>
</dbReference>
<reference evidence="2 3" key="1">
    <citation type="journal article" date="2015" name="Microbiome">
        <title>Genomic resolution of linkages in carbon, nitrogen, and sulfur cycling among widespread estuary sediment bacteria.</title>
        <authorList>
            <person name="Baker B.J."/>
            <person name="Lazar C.S."/>
            <person name="Teske A.P."/>
            <person name="Dick G.J."/>
        </authorList>
    </citation>
    <scope>NUCLEOTIDE SEQUENCE [LARGE SCALE GENOMIC DNA]</scope>
    <source>
        <strain evidence="2">SM23_60</strain>
    </source>
</reference>
<name>A0A0S8GKY6_UNCW3</name>
<evidence type="ECO:0000256" key="1">
    <source>
        <dbReference type="SAM" id="Phobius"/>
    </source>
</evidence>
<accession>A0A0S8GKY6</accession>
<proteinExistence type="predicted"/>
<keyword evidence="1" id="KW-1133">Transmembrane helix</keyword>
<keyword evidence="1" id="KW-0472">Membrane</keyword>
<organism evidence="2 3">
    <name type="scientific">candidate division WOR_3 bacterium SM23_60</name>
    <dbReference type="NCBI Taxonomy" id="1703780"/>
    <lineage>
        <taxon>Bacteria</taxon>
        <taxon>Bacteria division WOR-3</taxon>
    </lineage>
</organism>
<comment type="caution">
    <text evidence="2">The sequence shown here is derived from an EMBL/GenBank/DDBJ whole genome shotgun (WGS) entry which is preliminary data.</text>
</comment>
<dbReference type="EMBL" id="LJUO01000006">
    <property type="protein sequence ID" value="KPK73582.1"/>
    <property type="molecule type" value="Genomic_DNA"/>
</dbReference>
<dbReference type="Proteomes" id="UP000051096">
    <property type="component" value="Unassembled WGS sequence"/>
</dbReference>
<gene>
    <name evidence="2" type="ORF">AMJ87_01200</name>
</gene>